<evidence type="ECO:0000256" key="7">
    <source>
        <dbReference type="ARBA" id="ARBA00022840"/>
    </source>
</evidence>
<evidence type="ECO:0000256" key="11">
    <source>
        <dbReference type="SAM" id="Phobius"/>
    </source>
</evidence>
<reference evidence="13 14" key="1">
    <citation type="submission" date="2024-01" db="EMBL/GenBank/DDBJ databases">
        <title>The diversity of rhizobia nodulating Mimosa spp. in eleven states of Brazil covering several biomes is determined by host plant, location, and edaphic factors.</title>
        <authorList>
            <person name="Rouws L."/>
            <person name="Barauna A."/>
            <person name="Beukes C."/>
            <person name="De Faria S.M."/>
            <person name="Gross E."/>
            <person name="Dos Reis Junior F.B."/>
            <person name="Simon M."/>
            <person name="Maluk M."/>
            <person name="Odee D.W."/>
            <person name="Kenicer G."/>
            <person name="Young J.P.W."/>
            <person name="Reis V.M."/>
            <person name="Zilli J."/>
            <person name="James E.K."/>
        </authorList>
    </citation>
    <scope>NUCLEOTIDE SEQUENCE [LARGE SCALE GENOMIC DNA]</scope>
    <source>
        <strain evidence="13 14">JPY77</strain>
    </source>
</reference>
<dbReference type="Proteomes" id="UP001494588">
    <property type="component" value="Unassembled WGS sequence"/>
</dbReference>
<keyword evidence="4 11" id="KW-0812">Transmembrane</keyword>
<gene>
    <name evidence="13" type="ORF">V4C55_04785</name>
</gene>
<keyword evidence="3" id="KW-0808">Transferase</keyword>
<evidence type="ECO:0000256" key="3">
    <source>
        <dbReference type="ARBA" id="ARBA00022679"/>
    </source>
</evidence>
<accession>A0ABU9Q6G0</accession>
<keyword evidence="8 11" id="KW-1133">Transmembrane helix</keyword>
<evidence type="ECO:0000256" key="2">
    <source>
        <dbReference type="ARBA" id="ARBA00022553"/>
    </source>
</evidence>
<comment type="subcellular location">
    <subcellularLocation>
        <location evidence="1">Membrane</location>
        <topology evidence="1">Multi-pass membrane protein</topology>
    </subcellularLocation>
</comment>
<keyword evidence="14" id="KW-1185">Reference proteome</keyword>
<feature type="transmembrane region" description="Helical" evidence="11">
    <location>
        <begin position="17"/>
        <end position="34"/>
    </location>
</feature>
<evidence type="ECO:0000256" key="8">
    <source>
        <dbReference type="ARBA" id="ARBA00022989"/>
    </source>
</evidence>
<dbReference type="InterPro" id="IPR038318">
    <property type="entry name" value="KdpD_sf"/>
</dbReference>
<dbReference type="EMBL" id="JAZHGC010000003">
    <property type="protein sequence ID" value="MEM5285007.1"/>
    <property type="molecule type" value="Genomic_DNA"/>
</dbReference>
<keyword evidence="5" id="KW-0547">Nucleotide-binding</keyword>
<dbReference type="Gene3D" id="1.20.120.620">
    <property type="entry name" value="Backbone structure of the membrane domain of e. Coli histidine kinase receptor kdpd"/>
    <property type="match status" value="1"/>
</dbReference>
<keyword evidence="2" id="KW-0597">Phosphoprotein</keyword>
<feature type="transmembrane region" description="Helical" evidence="11">
    <location>
        <begin position="65"/>
        <end position="87"/>
    </location>
</feature>
<dbReference type="RefSeq" id="WP_201649637.1">
    <property type="nucleotide sequence ID" value="NZ_CAJHCS010000005.1"/>
</dbReference>
<name>A0ABU9Q6G0_9BURK</name>
<evidence type="ECO:0000256" key="9">
    <source>
        <dbReference type="ARBA" id="ARBA00023012"/>
    </source>
</evidence>
<keyword evidence="6" id="KW-0418">Kinase</keyword>
<evidence type="ECO:0000256" key="4">
    <source>
        <dbReference type="ARBA" id="ARBA00022692"/>
    </source>
</evidence>
<keyword evidence="10 11" id="KW-0472">Membrane</keyword>
<dbReference type="Pfam" id="PF13493">
    <property type="entry name" value="DUF4118"/>
    <property type="match status" value="1"/>
</dbReference>
<evidence type="ECO:0000256" key="6">
    <source>
        <dbReference type="ARBA" id="ARBA00022777"/>
    </source>
</evidence>
<keyword evidence="9" id="KW-0902">Two-component regulatory system</keyword>
<organism evidence="13 14">
    <name type="scientific">Paraburkholderia sabiae</name>
    <dbReference type="NCBI Taxonomy" id="273251"/>
    <lineage>
        <taxon>Bacteria</taxon>
        <taxon>Pseudomonadati</taxon>
        <taxon>Pseudomonadota</taxon>
        <taxon>Betaproteobacteria</taxon>
        <taxon>Burkholderiales</taxon>
        <taxon>Burkholderiaceae</taxon>
        <taxon>Paraburkholderia</taxon>
    </lineage>
</organism>
<evidence type="ECO:0000256" key="10">
    <source>
        <dbReference type="ARBA" id="ARBA00023136"/>
    </source>
</evidence>
<feature type="domain" description="Sensor protein KdpD transmembrane" evidence="12">
    <location>
        <begin position="17"/>
        <end position="120"/>
    </location>
</feature>
<evidence type="ECO:0000313" key="13">
    <source>
        <dbReference type="EMBL" id="MEM5285007.1"/>
    </source>
</evidence>
<evidence type="ECO:0000313" key="14">
    <source>
        <dbReference type="Proteomes" id="UP001494588"/>
    </source>
</evidence>
<keyword evidence="7" id="KW-0067">ATP-binding</keyword>
<proteinExistence type="predicted"/>
<protein>
    <submittedName>
        <fullName evidence="13">DUF4118 domain-containing protein</fullName>
    </submittedName>
</protein>
<evidence type="ECO:0000259" key="12">
    <source>
        <dbReference type="Pfam" id="PF13493"/>
    </source>
</evidence>
<feature type="transmembrane region" description="Helical" evidence="11">
    <location>
        <begin position="93"/>
        <end position="110"/>
    </location>
</feature>
<dbReference type="InterPro" id="IPR025201">
    <property type="entry name" value="KdpD_TM"/>
</dbReference>
<sequence>MQVQNARRWAPRGPRRWIAAIAALCIASFVRILLHPLLGPVMPGTAFAIAAVLIEYYFGLAPALTVMLAGLCIADYLFVPPYAVVSVINRSDVLFVISYPLVALVVITLVERLRRAQFRAELITSVAQSRYEMLLRHDNDRMLARRAVDETHRLLRHLSQHSNSFVLIQALERTPAWAGNDDAAGSATGSSSATHAVALPPAEIAPGPRFDDVEPEDARRLSNALWPGRHRVRLRRSAASAHTTAAGANSATDDSATQLVDCVCERFTTHAGDFLVLRIGD</sequence>
<evidence type="ECO:0000256" key="1">
    <source>
        <dbReference type="ARBA" id="ARBA00004141"/>
    </source>
</evidence>
<evidence type="ECO:0000256" key="5">
    <source>
        <dbReference type="ARBA" id="ARBA00022741"/>
    </source>
</evidence>
<comment type="caution">
    <text evidence="13">The sequence shown here is derived from an EMBL/GenBank/DDBJ whole genome shotgun (WGS) entry which is preliminary data.</text>
</comment>
<feature type="transmembrane region" description="Helical" evidence="11">
    <location>
        <begin position="40"/>
        <end position="58"/>
    </location>
</feature>